<dbReference type="InterPro" id="IPR029069">
    <property type="entry name" value="HotDog_dom_sf"/>
</dbReference>
<organism evidence="4 5">
    <name type="scientific">Sphingopyxis fribergensis</name>
    <dbReference type="NCBI Taxonomy" id="1515612"/>
    <lineage>
        <taxon>Bacteria</taxon>
        <taxon>Pseudomonadati</taxon>
        <taxon>Pseudomonadota</taxon>
        <taxon>Alphaproteobacteria</taxon>
        <taxon>Sphingomonadales</taxon>
        <taxon>Sphingomonadaceae</taxon>
        <taxon>Sphingopyxis</taxon>
    </lineage>
</organism>
<feature type="domain" description="Thioesterase" evidence="3">
    <location>
        <begin position="49"/>
        <end position="121"/>
    </location>
</feature>
<evidence type="ECO:0000313" key="4">
    <source>
        <dbReference type="EMBL" id="AJA11736.1"/>
    </source>
</evidence>
<dbReference type="RefSeq" id="WP_228383948.1">
    <property type="nucleotide sequence ID" value="NZ_CP009123.1"/>
</dbReference>
<accession>A0A0A7PNT2</accession>
<keyword evidence="4" id="KW-0614">Plasmid</keyword>
<dbReference type="SUPFAM" id="SSF54637">
    <property type="entry name" value="Thioesterase/thiol ester dehydrase-isomerase"/>
    <property type="match status" value="1"/>
</dbReference>
<dbReference type="PANTHER" id="PTHR21660:SF1">
    <property type="entry name" value="ACYL-COENZYME A THIOESTERASE 13"/>
    <property type="match status" value="1"/>
</dbReference>
<evidence type="ECO:0000256" key="2">
    <source>
        <dbReference type="ARBA" id="ARBA00022801"/>
    </source>
</evidence>
<dbReference type="HOGENOM" id="CLU_089876_7_1_5"/>
<dbReference type="GO" id="GO:0047617">
    <property type="term" value="F:fatty acyl-CoA hydrolase activity"/>
    <property type="evidence" value="ECO:0007669"/>
    <property type="project" value="InterPro"/>
</dbReference>
<evidence type="ECO:0000256" key="1">
    <source>
        <dbReference type="ARBA" id="ARBA00008324"/>
    </source>
</evidence>
<dbReference type="Pfam" id="PF03061">
    <property type="entry name" value="4HBT"/>
    <property type="match status" value="1"/>
</dbReference>
<dbReference type="AlphaFoldDB" id="A0A0A7PNT2"/>
<evidence type="ECO:0000313" key="5">
    <source>
        <dbReference type="Proteomes" id="UP000030907"/>
    </source>
</evidence>
<dbReference type="KEGG" id="sphk:SKP52_24475"/>
<dbReference type="InterPro" id="IPR003736">
    <property type="entry name" value="PAAI_dom"/>
</dbReference>
<protein>
    <recommendedName>
        <fullName evidence="3">Thioesterase domain-containing protein</fullName>
    </recommendedName>
</protein>
<keyword evidence="2" id="KW-0378">Hydrolase</keyword>
<comment type="similarity">
    <text evidence="1">Belongs to the thioesterase PaaI family.</text>
</comment>
<dbReference type="Proteomes" id="UP000030907">
    <property type="component" value="Plasmid pSfKp5.2"/>
</dbReference>
<dbReference type="NCBIfam" id="TIGR00369">
    <property type="entry name" value="unchar_dom_1"/>
    <property type="match status" value="1"/>
</dbReference>
<dbReference type="InterPro" id="IPR039298">
    <property type="entry name" value="ACOT13"/>
</dbReference>
<keyword evidence="5" id="KW-1185">Reference proteome</keyword>
<dbReference type="EMBL" id="CP009123">
    <property type="protein sequence ID" value="AJA11736.1"/>
    <property type="molecule type" value="Genomic_DNA"/>
</dbReference>
<dbReference type="CDD" id="cd03443">
    <property type="entry name" value="PaaI_thioesterase"/>
    <property type="match status" value="1"/>
</dbReference>
<dbReference type="Gene3D" id="3.10.129.10">
    <property type="entry name" value="Hotdog Thioesterase"/>
    <property type="match status" value="1"/>
</dbReference>
<dbReference type="InterPro" id="IPR006683">
    <property type="entry name" value="Thioestr_dom"/>
</dbReference>
<gene>
    <name evidence="4" type="ORF">SKP52_24475</name>
</gene>
<geneLocation type="plasmid" evidence="4 5">
    <name>pSfKp5.2</name>
</geneLocation>
<sequence length="130" mass="14348">MTLEDLNRTLLVAPFHRWLNLRMVKADAEHILIEMPWRDEMISNPTLPSMHGGILASLIDLTGFYTVLASGSMSKSTADLRVDYHRAASRQTLLAEGRLIKAGRSLSVADVRIHDEAGTLVASGRGAYNM</sequence>
<reference evidence="4 5" key="1">
    <citation type="journal article" date="2015" name="Int. J. Syst. Evol. Microbiol.">
        <title>Description of Sphingopyxis fribergensis sp. nov. - a soil bacterium with the ability to degrade styrene and phenylacetic acid.</title>
        <authorList>
            <person name="Oelschlagel M."/>
            <person name="Ruckert C."/>
            <person name="Kalinowski J."/>
            <person name="Schmidt G."/>
            <person name="Schlomann M."/>
            <person name="Tischler D."/>
        </authorList>
    </citation>
    <scope>NUCLEOTIDE SEQUENCE [LARGE SCALE GENOMIC DNA]</scope>
    <source>
        <strain evidence="4 5">Kp5.2</strain>
        <plasmid evidence="4">pSfKp5.2</plasmid>
    </source>
</reference>
<name>A0A0A7PNT2_9SPHN</name>
<dbReference type="PANTHER" id="PTHR21660">
    <property type="entry name" value="THIOESTERASE SUPERFAMILY MEMBER-RELATED"/>
    <property type="match status" value="1"/>
</dbReference>
<proteinExistence type="inferred from homology"/>
<evidence type="ECO:0000259" key="3">
    <source>
        <dbReference type="Pfam" id="PF03061"/>
    </source>
</evidence>